<evidence type="ECO:0008006" key="3">
    <source>
        <dbReference type="Google" id="ProtNLM"/>
    </source>
</evidence>
<protein>
    <recommendedName>
        <fullName evidence="3">DUF551 domain-containing protein</fullName>
    </recommendedName>
</protein>
<dbReference type="RefSeq" id="WP_281044252.1">
    <property type="nucleotide sequence ID" value="NZ_JARYGZ010000001.1"/>
</dbReference>
<dbReference type="EMBL" id="JARYGZ010000001">
    <property type="protein sequence ID" value="MDH7638980.1"/>
    <property type="molecule type" value="Genomic_DNA"/>
</dbReference>
<comment type="caution">
    <text evidence="1">The sequence shown here is derived from an EMBL/GenBank/DDBJ whole genome shotgun (WGS) entry which is preliminary data.</text>
</comment>
<dbReference type="Proteomes" id="UP001160625">
    <property type="component" value="Unassembled WGS sequence"/>
</dbReference>
<organism evidence="1 2">
    <name type="scientific">Sphingomonas oryzagri</name>
    <dbReference type="NCBI Taxonomy" id="3042314"/>
    <lineage>
        <taxon>Bacteria</taxon>
        <taxon>Pseudomonadati</taxon>
        <taxon>Pseudomonadota</taxon>
        <taxon>Alphaproteobacteria</taxon>
        <taxon>Sphingomonadales</taxon>
        <taxon>Sphingomonadaceae</taxon>
        <taxon>Sphingomonas</taxon>
    </lineage>
</organism>
<gene>
    <name evidence="1" type="ORF">QGN17_09585</name>
</gene>
<sequence length="83" mass="9501">MSDYLDVRGPRWQPIDTAPNQTEVLVCSAGYLGWWAIAIQNALGEWWLDGTQSPPKYKPTHWMELPRPVVTGHEAIKREARRG</sequence>
<name>A0ABT6N0Y8_9SPHN</name>
<accession>A0ABT6N0Y8</accession>
<evidence type="ECO:0000313" key="1">
    <source>
        <dbReference type="EMBL" id="MDH7638980.1"/>
    </source>
</evidence>
<evidence type="ECO:0000313" key="2">
    <source>
        <dbReference type="Proteomes" id="UP001160625"/>
    </source>
</evidence>
<proteinExistence type="predicted"/>
<keyword evidence="2" id="KW-1185">Reference proteome</keyword>
<reference evidence="1" key="1">
    <citation type="submission" date="2023-04" db="EMBL/GenBank/DDBJ databases">
        <title>Sphingomonas sp. MAHUQ-71 isolated from rice field.</title>
        <authorList>
            <person name="Huq M.A."/>
        </authorList>
    </citation>
    <scope>NUCLEOTIDE SEQUENCE</scope>
    <source>
        <strain evidence="1">MAHUQ-71</strain>
    </source>
</reference>